<reference evidence="2 3" key="1">
    <citation type="submission" date="2014-04" db="EMBL/GenBank/DDBJ databases">
        <authorList>
            <person name="Sears C."/>
            <person name="Carroll K."/>
            <person name="Sack B.R."/>
            <person name="Qadri F."/>
            <person name="Myers L.L."/>
            <person name="Chung G.-T."/>
            <person name="Escheverria P."/>
            <person name="Fraser C.M."/>
            <person name="Sadzewicz L."/>
            <person name="Shefchek K.A."/>
            <person name="Tallon L."/>
            <person name="Das S.P."/>
            <person name="Daugherty S."/>
            <person name="Mongodin E.F."/>
        </authorList>
    </citation>
    <scope>NUCLEOTIDE SEQUENCE [LARGE SCALE GENOMIC DNA]</scope>
    <source>
        <strain evidence="2 3">3975 RP4</strain>
    </source>
</reference>
<dbReference type="Proteomes" id="UP000027661">
    <property type="component" value="Unassembled WGS sequence"/>
</dbReference>
<dbReference type="PATRIC" id="fig|1339352.3.peg.3545"/>
<gene>
    <name evidence="2" type="ORF">M099_3775</name>
</gene>
<dbReference type="EMBL" id="JNHM01000135">
    <property type="protein sequence ID" value="KDS45799.1"/>
    <property type="molecule type" value="Genomic_DNA"/>
</dbReference>
<dbReference type="Pfam" id="PF25223">
    <property type="entry name" value="DUF7841"/>
    <property type="match status" value="1"/>
</dbReference>
<name>A0A069S594_PHOVU</name>
<evidence type="ECO:0000259" key="1">
    <source>
        <dbReference type="Pfam" id="PF25223"/>
    </source>
</evidence>
<accession>A0A069S594</accession>
<dbReference type="InterPro" id="IPR057163">
    <property type="entry name" value="DUF7841"/>
</dbReference>
<comment type="caution">
    <text evidence="2">The sequence shown here is derived from an EMBL/GenBank/DDBJ whole genome shotgun (WGS) entry which is preliminary data.</text>
</comment>
<dbReference type="RefSeq" id="WP_008654938.1">
    <property type="nucleotide sequence ID" value="NZ_JNHM01000135.1"/>
</dbReference>
<evidence type="ECO:0000313" key="3">
    <source>
        <dbReference type="Proteomes" id="UP000027661"/>
    </source>
</evidence>
<feature type="domain" description="DUF7841" evidence="1">
    <location>
        <begin position="13"/>
        <end position="137"/>
    </location>
</feature>
<evidence type="ECO:0000313" key="2">
    <source>
        <dbReference type="EMBL" id="KDS45799.1"/>
    </source>
</evidence>
<dbReference type="AlphaFoldDB" id="A0A069S594"/>
<proteinExistence type="predicted"/>
<sequence length="139" mass="16122">MEQRLDTYSRFPSGMREYLEAYGFHFSKKLYEWAVSKMKVKDEATGKEKKLEPWSKDEVDDMLKANGITIEHDKGYDVAYVANMLKADFYKKSLVDEAHLCKHIKCYLDDIDGDPCRAFDEFFATCIGKGIPVIWSDVI</sequence>
<protein>
    <recommendedName>
        <fullName evidence="1">DUF7841 domain-containing protein</fullName>
    </recommendedName>
</protein>
<organism evidence="2 3">
    <name type="scientific">Phocaeicola vulgatus str. 3975 RP4</name>
    <dbReference type="NCBI Taxonomy" id="1339352"/>
    <lineage>
        <taxon>Bacteria</taxon>
        <taxon>Pseudomonadati</taxon>
        <taxon>Bacteroidota</taxon>
        <taxon>Bacteroidia</taxon>
        <taxon>Bacteroidales</taxon>
        <taxon>Bacteroidaceae</taxon>
        <taxon>Phocaeicola</taxon>
    </lineage>
</organism>